<keyword evidence="2" id="KW-0812">Transmembrane</keyword>
<evidence type="ECO:0000256" key="1">
    <source>
        <dbReference type="SAM" id="MobiDB-lite"/>
    </source>
</evidence>
<reference evidence="3 4" key="1">
    <citation type="submission" date="2023-06" db="EMBL/GenBank/DDBJ databases">
        <title>Genome sequence of Methanimicrococcus sp. At1.</title>
        <authorList>
            <person name="Protasov E."/>
            <person name="Platt K."/>
            <person name="Poehlein A."/>
            <person name="Daniel R."/>
            <person name="Brune A."/>
        </authorList>
    </citation>
    <scope>NUCLEOTIDE SEQUENCE [LARGE SCALE GENOMIC DNA]</scope>
    <source>
        <strain evidence="3 4">At1</strain>
    </source>
</reference>
<evidence type="ECO:0000313" key="3">
    <source>
        <dbReference type="EMBL" id="MDV0444918.1"/>
    </source>
</evidence>
<dbReference type="InterPro" id="IPR002798">
    <property type="entry name" value="SpoIIM-like"/>
</dbReference>
<feature type="transmembrane region" description="Helical" evidence="2">
    <location>
        <begin position="283"/>
        <end position="311"/>
    </location>
</feature>
<dbReference type="Pfam" id="PF01944">
    <property type="entry name" value="SpoIIM"/>
    <property type="match status" value="1"/>
</dbReference>
<feature type="transmembrane region" description="Helical" evidence="2">
    <location>
        <begin position="323"/>
        <end position="354"/>
    </location>
</feature>
<accession>A0ABU3VND0</accession>
<keyword evidence="2" id="KW-0472">Membrane</keyword>
<dbReference type="PANTHER" id="PTHR35337:SF1">
    <property type="entry name" value="SLR1478 PROTEIN"/>
    <property type="match status" value="1"/>
</dbReference>
<name>A0ABU3VND0_9EURY</name>
<evidence type="ECO:0000256" key="2">
    <source>
        <dbReference type="SAM" id="Phobius"/>
    </source>
</evidence>
<feature type="compositionally biased region" description="Acidic residues" evidence="1">
    <location>
        <begin position="24"/>
        <end position="34"/>
    </location>
</feature>
<feature type="transmembrane region" description="Helical" evidence="2">
    <location>
        <begin position="132"/>
        <end position="157"/>
    </location>
</feature>
<feature type="compositionally biased region" description="Acidic residues" evidence="1">
    <location>
        <begin position="48"/>
        <end position="60"/>
    </location>
</feature>
<evidence type="ECO:0000313" key="4">
    <source>
        <dbReference type="Proteomes" id="UP001272052"/>
    </source>
</evidence>
<feature type="compositionally biased region" description="Low complexity" evidence="1">
    <location>
        <begin position="11"/>
        <end position="23"/>
    </location>
</feature>
<feature type="transmembrane region" description="Helical" evidence="2">
    <location>
        <begin position="374"/>
        <end position="396"/>
    </location>
</feature>
<dbReference type="Proteomes" id="UP001272052">
    <property type="component" value="Unassembled WGS sequence"/>
</dbReference>
<gene>
    <name evidence="3" type="ORF">MmiAt1_04660</name>
</gene>
<protein>
    <recommendedName>
        <fullName evidence="5">Stage II sporulation protein M</fullName>
    </recommendedName>
</protein>
<proteinExistence type="predicted"/>
<comment type="caution">
    <text evidence="3">The sequence shown here is derived from an EMBL/GenBank/DDBJ whole genome shotgun (WGS) entry which is preliminary data.</text>
</comment>
<dbReference type="PANTHER" id="PTHR35337">
    <property type="entry name" value="SLR1478 PROTEIN"/>
    <property type="match status" value="1"/>
</dbReference>
<feature type="transmembrane region" description="Helical" evidence="2">
    <location>
        <begin position="230"/>
        <end position="251"/>
    </location>
</feature>
<feature type="compositionally biased region" description="Low complexity" evidence="1">
    <location>
        <begin position="35"/>
        <end position="45"/>
    </location>
</feature>
<keyword evidence="2" id="KW-1133">Transmembrane helix</keyword>
<keyword evidence="4" id="KW-1185">Reference proteome</keyword>
<dbReference type="EMBL" id="JAWDKC010000011">
    <property type="protein sequence ID" value="MDV0444918.1"/>
    <property type="molecule type" value="Genomic_DNA"/>
</dbReference>
<feature type="transmembrane region" description="Helical" evidence="2">
    <location>
        <begin position="188"/>
        <end position="210"/>
    </location>
</feature>
<organism evidence="3 4">
    <name type="scientific">Methanimicrococcus hacksteinii</name>
    <dbReference type="NCBI Taxonomy" id="3028293"/>
    <lineage>
        <taxon>Archaea</taxon>
        <taxon>Methanobacteriati</taxon>
        <taxon>Methanobacteriota</taxon>
        <taxon>Stenosarchaea group</taxon>
        <taxon>Methanomicrobia</taxon>
        <taxon>Methanosarcinales</taxon>
        <taxon>Methanosarcinaceae</taxon>
        <taxon>Methanimicrococcus</taxon>
    </lineage>
</organism>
<evidence type="ECO:0008006" key="5">
    <source>
        <dbReference type="Google" id="ProtNLM"/>
    </source>
</evidence>
<sequence>MCKKMAKNMKDSPNSTSDSSFSEDSFESVIDDVSESASESVSKSAFELDSESALEFDSESAFELGSESAPESDSESAFDPDSESAPEFDSESAFDSDSELAFEFDSETSELVSDSSFKMSLEKFLSQVSGPLFWSFFIFMILIFVFYALYVLSFVFIPIDPLLFSDLSGFFESLPAPISDFMSFVSSYHLSIAAFLAFLNFVASFADFCLSKKQIRPYLVSLAASYEKPLILTAVLFVLSLIIGCIAGSLYPEIMAYFFNLSGLPGDDPLNLVSYIFFNNVRIVFMLIFLGFVFGILPAAIIIVNGVTIGLVSEYTVKAEGILFLLVGLLPHGVIEIPVILLGSSVGFGLGMQAAKTISGSLPFSEFRKSFVDATWIFFLIAVPLLFIAAVIEVYVTGTLLSIAF</sequence>
<feature type="compositionally biased region" description="Acidic residues" evidence="1">
    <location>
        <begin position="70"/>
        <end position="93"/>
    </location>
</feature>
<feature type="region of interest" description="Disordered" evidence="1">
    <location>
        <begin position="1"/>
        <end position="93"/>
    </location>
</feature>